<dbReference type="SUPFAM" id="SSF55486">
    <property type="entry name" value="Metalloproteases ('zincins'), catalytic domain"/>
    <property type="match status" value="1"/>
</dbReference>
<feature type="domain" description="PKD/Chitinase" evidence="1">
    <location>
        <begin position="497"/>
        <end position="586"/>
    </location>
</feature>
<evidence type="ECO:0000313" key="2">
    <source>
        <dbReference type="EMBL" id="MCW3483236.1"/>
    </source>
</evidence>
<comment type="caution">
    <text evidence="2">The sequence shown here is derived from an EMBL/GenBank/DDBJ whole genome shotgun (WGS) entry which is preliminary data.</text>
</comment>
<dbReference type="InterPro" id="IPR035986">
    <property type="entry name" value="PKD_dom_sf"/>
</dbReference>
<evidence type="ECO:0000313" key="3">
    <source>
        <dbReference type="Proteomes" id="UP001207742"/>
    </source>
</evidence>
<dbReference type="InterPro" id="IPR022409">
    <property type="entry name" value="PKD/Chitinase_dom"/>
</dbReference>
<protein>
    <submittedName>
        <fullName evidence="2">Ig-like domain-containing protein</fullName>
    </submittedName>
</protein>
<name>A0ABT3IH11_9BACT</name>
<dbReference type="SUPFAM" id="SSF49299">
    <property type="entry name" value="PKD domain"/>
    <property type="match status" value="1"/>
</dbReference>
<reference evidence="2 3" key="1">
    <citation type="submission" date="2022-10" db="EMBL/GenBank/DDBJ databases">
        <title>Chitinophaga nivalis PC15 sp. nov., isolated from Pyeongchang county, South Korea.</title>
        <authorList>
            <person name="Trinh H.N."/>
        </authorList>
    </citation>
    <scope>NUCLEOTIDE SEQUENCE [LARGE SCALE GENOMIC DNA]</scope>
    <source>
        <strain evidence="2 3">PC14</strain>
    </source>
</reference>
<keyword evidence="3" id="KW-1185">Reference proteome</keyword>
<dbReference type="InterPro" id="IPR013783">
    <property type="entry name" value="Ig-like_fold"/>
</dbReference>
<dbReference type="NCBIfam" id="TIGR04183">
    <property type="entry name" value="Por_Secre_tail"/>
    <property type="match status" value="1"/>
</dbReference>
<evidence type="ECO:0000259" key="1">
    <source>
        <dbReference type="SMART" id="SM00089"/>
    </source>
</evidence>
<accession>A0ABT3IH11</accession>
<sequence>MKTHLTRIICVTFMLLISIQMSGQVKSFSLGTTQTLLQQLKQPAAKVIQHQQVSGVQLQVSPSSTLFAKINVRKPEGSDSEQLIGEIAGVPQSSVYIRIAGKTLNGNIVFRQTKKAYKYYSDSNGNAYVKEVDINEVLCIDYVPGPDGAGNSTIKGTRAAIDPNLLKLESFPGANGCILLDFDGQYVSGTPWNNGNPINAQPSVLTDPQIQEAWELIAEDYKPFHVNVTTNETVFNTYAKNRRIRCIFTPTNTAAPGAGGVAYLESFSWNDDTPCWVFNSGVKGAGDAGTHEAGHTLGLNHDGRTSPSEAYYAGHGNWAPIMGVSYYKPVGQWSKGEYANANNKENDLAIITSALYGLGYRTDDYGNTTSTASPLTISGTGTVNTTGLIERTGDIDAFSFSTAGGNVTININPAPRHPDLDVLATLYNSSGTVVTTANPADLAATITTNLAAGNYVLTITGTGAGNPSTDGYSNYGSLGPYTITGTIPRGNGNQSPVVSITAPTTGSSYTAPANIAIQATASDPDGTIASVEFLNGSTSLSTVSVAPYNFNWNNVPVGSYTLTAVATDDKGAKTTSAPVTVTVTTTGGNQSPTVSITSPANNATFTAPATVTIQADAADPDGSVYSVQFFYGSSSLGTAYTAPYSVTWNNAPAGDYTLTAKATDNQGAITTSSPVAIKVTSGGGTCAGVAAYQTYPKIYYKGDRAVYNNTLYECLVDGIYNVTPGTAWWWWNSLGPCSGSTVANASKALADSHQDKLFVYPNPVTGAELLLQVSGEHGEQLLIEVRDIKGNQAILRQTQVITDKGATQNIRIDVSKVPAGTWLISTTNQRTGKVRTTKIIRL</sequence>
<dbReference type="RefSeq" id="WP_264728370.1">
    <property type="nucleotide sequence ID" value="NZ_JAPDNR010000001.1"/>
</dbReference>
<dbReference type="EMBL" id="JAPDNS010000001">
    <property type="protein sequence ID" value="MCW3483236.1"/>
    <property type="molecule type" value="Genomic_DNA"/>
</dbReference>
<proteinExistence type="predicted"/>
<dbReference type="Pfam" id="PF17957">
    <property type="entry name" value="Big_7"/>
    <property type="match status" value="2"/>
</dbReference>
<dbReference type="SUPFAM" id="SSF89260">
    <property type="entry name" value="Collagen-binding domain"/>
    <property type="match status" value="1"/>
</dbReference>
<dbReference type="Gene3D" id="2.60.40.10">
    <property type="entry name" value="Immunoglobulins"/>
    <property type="match status" value="2"/>
</dbReference>
<dbReference type="Proteomes" id="UP001207742">
    <property type="component" value="Unassembled WGS sequence"/>
</dbReference>
<feature type="domain" description="PKD/Chitinase" evidence="1">
    <location>
        <begin position="593"/>
        <end position="680"/>
    </location>
</feature>
<organism evidence="2 3">
    <name type="scientific">Chitinophaga nivalis</name>
    <dbReference type="NCBI Taxonomy" id="2991709"/>
    <lineage>
        <taxon>Bacteria</taxon>
        <taxon>Pseudomonadati</taxon>
        <taxon>Bacteroidota</taxon>
        <taxon>Chitinophagia</taxon>
        <taxon>Chitinophagales</taxon>
        <taxon>Chitinophagaceae</taxon>
        <taxon>Chitinophaga</taxon>
    </lineage>
</organism>
<gene>
    <name evidence="2" type="ORF">OL497_04990</name>
</gene>
<dbReference type="Pfam" id="PF18962">
    <property type="entry name" value="Por_Secre_tail"/>
    <property type="match status" value="1"/>
</dbReference>
<dbReference type="InterPro" id="IPR026444">
    <property type="entry name" value="Secre_tail"/>
</dbReference>
<dbReference type="Gene3D" id="2.60.120.380">
    <property type="match status" value="1"/>
</dbReference>
<dbReference type="SMART" id="SM00089">
    <property type="entry name" value="PKD"/>
    <property type="match status" value="2"/>
</dbReference>